<dbReference type="Pfam" id="PF14308">
    <property type="entry name" value="DnaJ-X"/>
    <property type="match status" value="1"/>
</dbReference>
<proteinExistence type="predicted"/>
<comment type="caution">
    <text evidence="3">The sequence shown here is derived from an EMBL/GenBank/DDBJ whole genome shotgun (WGS) entry which is preliminary data.</text>
</comment>
<dbReference type="InterPro" id="IPR052423">
    <property type="entry name" value="EMIR"/>
</dbReference>
<dbReference type="Pfam" id="PF00226">
    <property type="entry name" value="DnaJ"/>
    <property type="match status" value="1"/>
</dbReference>
<feature type="domain" description="J" evidence="2">
    <location>
        <begin position="6"/>
        <end position="79"/>
    </location>
</feature>
<name>A0ABQ8CIU0_BRANA</name>
<dbReference type="InterPro" id="IPR036869">
    <property type="entry name" value="J_dom_sf"/>
</dbReference>
<dbReference type="CDD" id="cd06257">
    <property type="entry name" value="DnaJ"/>
    <property type="match status" value="1"/>
</dbReference>
<evidence type="ECO:0000259" key="2">
    <source>
        <dbReference type="PROSITE" id="PS50076"/>
    </source>
</evidence>
<keyword evidence="4" id="KW-1185">Reference proteome</keyword>
<dbReference type="Proteomes" id="UP000824890">
    <property type="component" value="Unassembled WGS sequence"/>
</dbReference>
<organism evidence="3 4">
    <name type="scientific">Brassica napus</name>
    <name type="common">Rape</name>
    <dbReference type="NCBI Taxonomy" id="3708"/>
    <lineage>
        <taxon>Eukaryota</taxon>
        <taxon>Viridiplantae</taxon>
        <taxon>Streptophyta</taxon>
        <taxon>Embryophyta</taxon>
        <taxon>Tracheophyta</taxon>
        <taxon>Spermatophyta</taxon>
        <taxon>Magnoliopsida</taxon>
        <taxon>eudicotyledons</taxon>
        <taxon>Gunneridae</taxon>
        <taxon>Pentapetalae</taxon>
        <taxon>rosids</taxon>
        <taxon>malvids</taxon>
        <taxon>Brassicales</taxon>
        <taxon>Brassicaceae</taxon>
        <taxon>Brassiceae</taxon>
        <taxon>Brassica</taxon>
    </lineage>
</organism>
<dbReference type="PROSITE" id="PS50076">
    <property type="entry name" value="DNAJ_2"/>
    <property type="match status" value="1"/>
</dbReference>
<dbReference type="SUPFAM" id="SSF46565">
    <property type="entry name" value="Chaperone J-domain"/>
    <property type="match status" value="1"/>
</dbReference>
<dbReference type="PRINTS" id="PR00625">
    <property type="entry name" value="JDOMAIN"/>
</dbReference>
<feature type="compositionally biased region" description="Pro residues" evidence="1">
    <location>
        <begin position="387"/>
        <end position="398"/>
    </location>
</feature>
<gene>
    <name evidence="3" type="ORF">HID58_030667</name>
</gene>
<feature type="region of interest" description="Disordered" evidence="1">
    <location>
        <begin position="339"/>
        <end position="398"/>
    </location>
</feature>
<dbReference type="InterPro" id="IPR001623">
    <property type="entry name" value="DnaJ_domain"/>
</dbReference>
<protein>
    <recommendedName>
        <fullName evidence="2">J domain-containing protein</fullName>
    </recommendedName>
</protein>
<reference evidence="3 4" key="1">
    <citation type="submission" date="2021-05" db="EMBL/GenBank/DDBJ databases">
        <title>Genome Assembly of Synthetic Allotetraploid Brassica napus Reveals Homoeologous Exchanges between Subgenomes.</title>
        <authorList>
            <person name="Davis J.T."/>
        </authorList>
    </citation>
    <scope>NUCLEOTIDE SEQUENCE [LARGE SCALE GENOMIC DNA]</scope>
    <source>
        <strain evidence="4">cv. Da-Ae</strain>
        <tissue evidence="3">Seedling</tissue>
    </source>
</reference>
<dbReference type="SMART" id="SM00271">
    <property type="entry name" value="DnaJ"/>
    <property type="match status" value="1"/>
</dbReference>
<dbReference type="Gene3D" id="1.10.287.110">
    <property type="entry name" value="DnaJ domain"/>
    <property type="match status" value="1"/>
</dbReference>
<dbReference type="PANTHER" id="PTHR44094:SF11">
    <property type="entry name" value="J DOMAIN-CONTAINING PROTEIN"/>
    <property type="match status" value="1"/>
</dbReference>
<dbReference type="EMBL" id="JAGKQM010000008">
    <property type="protein sequence ID" value="KAH0916221.1"/>
    <property type="molecule type" value="Genomic_DNA"/>
</dbReference>
<dbReference type="InterPro" id="IPR026894">
    <property type="entry name" value="DnaJ_X"/>
</dbReference>
<sequence>MVKETEYYDVLGVSPTATEAQIKKAYYIKARQVHPDKNPNDPQAAHNFQASLDYECLVLGEAYQVLSDPGQRQAYDTIGKAGISTEIIDPAAIFAMLFGSELFEEYIGQLAMASMASLDILSEGDQIDTKKIIEKMRAVQKDREDKLAQILKDRLNLYVTNKDEFISNAEAEVTRLSNAAYGVEMLNTIGYIYVRQAAKELGKKAIYLGVPFVAEWFRTKGHFIKSQVTAATGAYALFQLQEEMKRQLSAEGNYTEKELEEYMQSHKKVMIDSLWKLNVADIENTLSRVCELVLQDPTAKREELRARAKGLKTLGKIFQKNKLTSESDPLVRAELHKINGNGQDRDASTSPNSDEASHSTFGPQEPQSPYVEAPRVGVEQFDHYFPRPAPPPGAQRHS</sequence>
<accession>A0ABQ8CIU0</accession>
<dbReference type="PANTHER" id="PTHR44094">
    <property type="entry name" value="DNAJ HEAT SHOCK N-TERMINAL DOMAIN-CONTAINING PROTEIN"/>
    <property type="match status" value="1"/>
</dbReference>
<evidence type="ECO:0000313" key="4">
    <source>
        <dbReference type="Proteomes" id="UP000824890"/>
    </source>
</evidence>
<feature type="compositionally biased region" description="Polar residues" evidence="1">
    <location>
        <begin position="348"/>
        <end position="367"/>
    </location>
</feature>
<evidence type="ECO:0000256" key="1">
    <source>
        <dbReference type="SAM" id="MobiDB-lite"/>
    </source>
</evidence>
<evidence type="ECO:0000313" key="3">
    <source>
        <dbReference type="EMBL" id="KAH0916221.1"/>
    </source>
</evidence>